<organism evidence="3 4">
    <name type="scientific">Sphaceloma murrayae</name>
    <dbReference type="NCBI Taxonomy" id="2082308"/>
    <lineage>
        <taxon>Eukaryota</taxon>
        <taxon>Fungi</taxon>
        <taxon>Dikarya</taxon>
        <taxon>Ascomycota</taxon>
        <taxon>Pezizomycotina</taxon>
        <taxon>Dothideomycetes</taxon>
        <taxon>Dothideomycetidae</taxon>
        <taxon>Myriangiales</taxon>
        <taxon>Elsinoaceae</taxon>
        <taxon>Sphaceloma</taxon>
    </lineage>
</organism>
<dbReference type="Proteomes" id="UP000243797">
    <property type="component" value="Unassembled WGS sequence"/>
</dbReference>
<name>A0A2K1QP47_9PEZI</name>
<accession>A0A2K1QP47</accession>
<evidence type="ECO:0000256" key="1">
    <source>
        <dbReference type="SAM" id="MobiDB-lite"/>
    </source>
</evidence>
<gene>
    <name evidence="3" type="ORF">CAC42_4851</name>
</gene>
<feature type="domain" description="Stc1" evidence="2">
    <location>
        <begin position="55"/>
        <end position="126"/>
    </location>
</feature>
<dbReference type="OrthoDB" id="3906619at2759"/>
<dbReference type="EMBL" id="NKHZ01000055">
    <property type="protein sequence ID" value="PNS16887.1"/>
    <property type="molecule type" value="Genomic_DNA"/>
</dbReference>
<keyword evidence="4" id="KW-1185">Reference proteome</keyword>
<feature type="region of interest" description="Disordered" evidence="1">
    <location>
        <begin position="148"/>
        <end position="215"/>
    </location>
</feature>
<reference evidence="3 4" key="1">
    <citation type="submission" date="2017-06" db="EMBL/GenBank/DDBJ databases">
        <title>Draft genome sequence of a variant of Elsinoe murrayae.</title>
        <authorList>
            <person name="Cheng Q."/>
        </authorList>
    </citation>
    <scope>NUCLEOTIDE SEQUENCE [LARGE SCALE GENOMIC DNA]</scope>
    <source>
        <strain evidence="3 4">CQ-2017a</strain>
    </source>
</reference>
<dbReference type="AlphaFoldDB" id="A0A2K1QP47"/>
<comment type="caution">
    <text evidence="3">The sequence shown here is derived from an EMBL/GenBank/DDBJ whole genome shotgun (WGS) entry which is preliminary data.</text>
</comment>
<evidence type="ECO:0000313" key="4">
    <source>
        <dbReference type="Proteomes" id="UP000243797"/>
    </source>
</evidence>
<proteinExistence type="predicted"/>
<dbReference type="Pfam" id="PF12898">
    <property type="entry name" value="Stc1"/>
    <property type="match status" value="1"/>
</dbReference>
<dbReference type="InParanoid" id="A0A2K1QP47"/>
<sequence>MAPGKASKWQPFPAFDNISTTSTMSTVPFSSFASGPRSFKNTRPAPFHLPSELTCSLCNKPKNLRAYSQNQQNKYRSTRGEHQIICLSCMGVNKQEMMCSLCDKTLPLKKFAKSQRRGEGQCLDCVAERIGEGRKGFSGWEEMGRLRITEGKGEEGEGGNGDGKEEKGGEVVRGQRYRVGDHRNGPPEVGEDWSDGDESDVSVEDSDSGGSVFSI</sequence>
<evidence type="ECO:0000313" key="3">
    <source>
        <dbReference type="EMBL" id="PNS16887.1"/>
    </source>
</evidence>
<dbReference type="InterPro" id="IPR024630">
    <property type="entry name" value="Stc1"/>
</dbReference>
<feature type="compositionally biased region" description="Acidic residues" evidence="1">
    <location>
        <begin position="189"/>
        <end position="207"/>
    </location>
</feature>
<evidence type="ECO:0000259" key="2">
    <source>
        <dbReference type="Pfam" id="PF12898"/>
    </source>
</evidence>
<dbReference type="STRING" id="2082308.A0A2K1QP47"/>
<protein>
    <recommendedName>
        <fullName evidence="2">Stc1 domain-containing protein</fullName>
    </recommendedName>
</protein>